<name>A0A9D1MES0_9FIRM</name>
<dbReference type="InterPro" id="IPR023358">
    <property type="entry name" value="Peptidase_M18_dom2"/>
</dbReference>
<dbReference type="SUPFAM" id="SSF101821">
    <property type="entry name" value="Aminopeptidase/glucanase lid domain"/>
    <property type="match status" value="1"/>
</dbReference>
<dbReference type="GO" id="GO:0006508">
    <property type="term" value="P:proteolysis"/>
    <property type="evidence" value="ECO:0007669"/>
    <property type="project" value="UniProtKB-KW"/>
</dbReference>
<accession>A0A9D1MES0</accession>
<comment type="caution">
    <text evidence="11">The sequence shown here is derived from an EMBL/GenBank/DDBJ whole genome shotgun (WGS) entry which is preliminary data.</text>
</comment>
<organism evidence="11 12">
    <name type="scientific">Candidatus Scatosoma pullistercoris</name>
    <dbReference type="NCBI Taxonomy" id="2840934"/>
    <lineage>
        <taxon>Bacteria</taxon>
        <taxon>Bacillati</taxon>
        <taxon>Bacillota</taxon>
        <taxon>Clostridia</taxon>
        <taxon>Candidatus Scatosoma</taxon>
    </lineage>
</organism>
<dbReference type="EC" id="3.4.11.-" evidence="10"/>
<dbReference type="PANTHER" id="PTHR28570">
    <property type="entry name" value="ASPARTYL AMINOPEPTIDASE"/>
    <property type="match status" value="1"/>
</dbReference>
<keyword evidence="8 9" id="KW-0482">Metalloprotease</keyword>
<dbReference type="NCBIfam" id="NF002759">
    <property type="entry name" value="PRK02813.1"/>
    <property type="match status" value="1"/>
</dbReference>
<evidence type="ECO:0000256" key="6">
    <source>
        <dbReference type="ARBA" id="ARBA00022801"/>
    </source>
</evidence>
<dbReference type="Pfam" id="PF02127">
    <property type="entry name" value="Peptidase_M18"/>
    <property type="match status" value="1"/>
</dbReference>
<evidence type="ECO:0000313" key="12">
    <source>
        <dbReference type="Proteomes" id="UP000824081"/>
    </source>
</evidence>
<evidence type="ECO:0000256" key="3">
    <source>
        <dbReference type="ARBA" id="ARBA00022438"/>
    </source>
</evidence>
<dbReference type="PRINTS" id="PR00932">
    <property type="entry name" value="AMINO1PTASE"/>
</dbReference>
<keyword evidence="7 9" id="KW-0862">Zinc</keyword>
<evidence type="ECO:0000256" key="7">
    <source>
        <dbReference type="ARBA" id="ARBA00022833"/>
    </source>
</evidence>
<gene>
    <name evidence="11" type="ORF">IAC57_01965</name>
</gene>
<evidence type="ECO:0000313" key="11">
    <source>
        <dbReference type="EMBL" id="HIU58845.1"/>
    </source>
</evidence>
<evidence type="ECO:0000256" key="9">
    <source>
        <dbReference type="RuleBase" id="RU004386"/>
    </source>
</evidence>
<dbReference type="AlphaFoldDB" id="A0A9D1MES0"/>
<dbReference type="Gene3D" id="3.40.630.10">
    <property type="entry name" value="Zn peptidases"/>
    <property type="match status" value="1"/>
</dbReference>
<dbReference type="GO" id="GO:0008237">
    <property type="term" value="F:metallopeptidase activity"/>
    <property type="evidence" value="ECO:0007669"/>
    <property type="project" value="UniProtKB-KW"/>
</dbReference>
<evidence type="ECO:0000256" key="8">
    <source>
        <dbReference type="ARBA" id="ARBA00023049"/>
    </source>
</evidence>
<comment type="cofactor">
    <cofactor evidence="1 10">
        <name>Zn(2+)</name>
        <dbReference type="ChEBI" id="CHEBI:29105"/>
    </cofactor>
</comment>
<dbReference type="Proteomes" id="UP000824081">
    <property type="component" value="Unassembled WGS sequence"/>
</dbReference>
<keyword evidence="3 9" id="KW-0031">Aminopeptidase</keyword>
<evidence type="ECO:0000256" key="4">
    <source>
        <dbReference type="ARBA" id="ARBA00022670"/>
    </source>
</evidence>
<dbReference type="Gene3D" id="2.30.250.10">
    <property type="entry name" value="Aminopeptidase i, Domain 2"/>
    <property type="match status" value="1"/>
</dbReference>
<dbReference type="SUPFAM" id="SSF53187">
    <property type="entry name" value="Zn-dependent exopeptidases"/>
    <property type="match status" value="1"/>
</dbReference>
<evidence type="ECO:0000256" key="5">
    <source>
        <dbReference type="ARBA" id="ARBA00022723"/>
    </source>
</evidence>
<dbReference type="EMBL" id="DVMZ01000053">
    <property type="protein sequence ID" value="HIU58845.1"/>
    <property type="molecule type" value="Genomic_DNA"/>
</dbReference>
<reference evidence="11" key="2">
    <citation type="journal article" date="2021" name="PeerJ">
        <title>Extensive microbial diversity within the chicken gut microbiome revealed by metagenomics and culture.</title>
        <authorList>
            <person name="Gilroy R."/>
            <person name="Ravi A."/>
            <person name="Getino M."/>
            <person name="Pursley I."/>
            <person name="Horton D.L."/>
            <person name="Alikhan N.F."/>
            <person name="Baker D."/>
            <person name="Gharbi K."/>
            <person name="Hall N."/>
            <person name="Watson M."/>
            <person name="Adriaenssens E.M."/>
            <person name="Foster-Nyarko E."/>
            <person name="Jarju S."/>
            <person name="Secka A."/>
            <person name="Antonio M."/>
            <person name="Oren A."/>
            <person name="Chaudhuri R.R."/>
            <person name="La Ragione R."/>
            <person name="Hildebrand F."/>
            <person name="Pallen M.J."/>
        </authorList>
    </citation>
    <scope>NUCLEOTIDE SEQUENCE</scope>
    <source>
        <strain evidence="11">11687</strain>
    </source>
</reference>
<evidence type="ECO:0000256" key="1">
    <source>
        <dbReference type="ARBA" id="ARBA00001947"/>
    </source>
</evidence>
<evidence type="ECO:0000256" key="10">
    <source>
        <dbReference type="RuleBase" id="RU004387"/>
    </source>
</evidence>
<keyword evidence="4 9" id="KW-0645">Protease</keyword>
<dbReference type="InterPro" id="IPR001948">
    <property type="entry name" value="Peptidase_M18"/>
</dbReference>
<reference evidence="11" key="1">
    <citation type="submission" date="2020-10" db="EMBL/GenBank/DDBJ databases">
        <authorList>
            <person name="Gilroy R."/>
        </authorList>
    </citation>
    <scope>NUCLEOTIDE SEQUENCE</scope>
    <source>
        <strain evidence="11">11687</strain>
    </source>
</reference>
<dbReference type="GO" id="GO:0004177">
    <property type="term" value="F:aminopeptidase activity"/>
    <property type="evidence" value="ECO:0007669"/>
    <property type="project" value="UniProtKB-KW"/>
</dbReference>
<evidence type="ECO:0000256" key="2">
    <source>
        <dbReference type="ARBA" id="ARBA00008290"/>
    </source>
</evidence>
<dbReference type="GO" id="GO:0008270">
    <property type="term" value="F:zinc ion binding"/>
    <property type="evidence" value="ECO:0007669"/>
    <property type="project" value="InterPro"/>
</dbReference>
<proteinExistence type="inferred from homology"/>
<keyword evidence="6 9" id="KW-0378">Hydrolase</keyword>
<dbReference type="PANTHER" id="PTHR28570:SF3">
    <property type="entry name" value="ASPARTYL AMINOPEPTIDASE"/>
    <property type="match status" value="1"/>
</dbReference>
<comment type="similarity">
    <text evidence="2 9">Belongs to the peptidase M18 family.</text>
</comment>
<sequence length="424" mass="45719">MSDRLTQFLATSYTAYHAAENAEELLLKNGFVRLNETDDWTISEGGKYFVVRNGSAIVAFTVGALDQFAFRIVASHTDSPALKLKENAVTMNGPYARLNAEKYGGGIWYSFFDRPLKIAGRLVVREDGVIRSETAESDFFVTVPSLAVHMNRGVNDGFSVNAQTDLQPLLSLSPEGAPDFPALLSDKEILAYDLYLVNAEAPYSFGINGEFLASPRIDNLTSVCASLEALTSHGESGGICVAACLDNEEVGSRTMQGAGGDFLENVLRRIAYALKFDDNEYYKALAASFLISLDNAHAMHPNHPEKCDPTNRTLPGGGVVIKAHADKAYTTDAMSSAVVKALFDRAGVKYQTFFNRSDMPSGGTLGAISSGHVGVLSADLGLAQLAMHSACECFAKADYDELIGGLTAYYSSDILFTEEGIELK</sequence>
<keyword evidence="5 9" id="KW-0479">Metal-binding</keyword>
<dbReference type="GO" id="GO:0005737">
    <property type="term" value="C:cytoplasm"/>
    <property type="evidence" value="ECO:0007669"/>
    <property type="project" value="UniProtKB-ARBA"/>
</dbReference>
<protein>
    <recommendedName>
        <fullName evidence="10">M18 family aminopeptidase</fullName>
        <ecNumber evidence="10">3.4.11.-</ecNumber>
    </recommendedName>
</protein>